<reference evidence="1 2" key="1">
    <citation type="submission" date="2016-10" db="EMBL/GenBank/DDBJ databases">
        <authorList>
            <person name="Varghese N."/>
            <person name="Submissions S."/>
        </authorList>
    </citation>
    <scope>NUCLEOTIDE SEQUENCE [LARGE SCALE GENOMIC DNA]</scope>
    <source>
        <strain evidence="1 2">FF3</strain>
    </source>
</reference>
<dbReference type="GeneID" id="80819011"/>
<dbReference type="RefSeq" id="WP_074837122.1">
    <property type="nucleotide sequence ID" value="NZ_CATMKJ010000011.1"/>
</dbReference>
<dbReference type="Gene3D" id="2.70.98.10">
    <property type="match status" value="1"/>
</dbReference>
<sequence length="314" mass="33617">MTGPAPLPGLLRPARHRLSELVGDLRQLASVQRIALRDGPDRGLPLLAFSTGGGLDFQIKENGTLDIRSLHFRGRPVGWQHPAGEPGNRERALTGFLVTCGLENVRAPRAGLAQHGSLAMSPVRVTGVGEDWAAAQPQLFVEGEIIQPQPNGAVFRLHRRITAPIGAARLTISDRIENISATAAEMMILYHLNFGFPVVQPGCTVALGARRIVEIADSEITSAPGAPECHPVDPAAQVRLIRPASADWPGLDIRLEFDGASLPYLQTWRDARAGRNILALEPCNCALLADGTSGPGPTLRPGAHWHGQLSMTFA</sequence>
<evidence type="ECO:0008006" key="3">
    <source>
        <dbReference type="Google" id="ProtNLM"/>
    </source>
</evidence>
<dbReference type="GO" id="GO:0030246">
    <property type="term" value="F:carbohydrate binding"/>
    <property type="evidence" value="ECO:0007669"/>
    <property type="project" value="InterPro"/>
</dbReference>
<evidence type="ECO:0000313" key="2">
    <source>
        <dbReference type="Proteomes" id="UP000182932"/>
    </source>
</evidence>
<evidence type="ECO:0000313" key="1">
    <source>
        <dbReference type="EMBL" id="SEJ72470.1"/>
    </source>
</evidence>
<comment type="caution">
    <text evidence="1">The sequence shown here is derived from an EMBL/GenBank/DDBJ whole genome shotgun (WGS) entry which is preliminary data.</text>
</comment>
<dbReference type="Pfam" id="PF14486">
    <property type="entry name" value="DUF4432"/>
    <property type="match status" value="1"/>
</dbReference>
<dbReference type="Proteomes" id="UP000182932">
    <property type="component" value="Unassembled WGS sequence"/>
</dbReference>
<dbReference type="InterPro" id="IPR014718">
    <property type="entry name" value="GH-type_carb-bd"/>
</dbReference>
<keyword evidence="2" id="KW-1185">Reference proteome</keyword>
<dbReference type="GO" id="GO:0005975">
    <property type="term" value="P:carbohydrate metabolic process"/>
    <property type="evidence" value="ECO:0007669"/>
    <property type="project" value="InterPro"/>
</dbReference>
<dbReference type="InterPro" id="IPR027839">
    <property type="entry name" value="DUF4432"/>
</dbReference>
<protein>
    <recommendedName>
        <fullName evidence="3">DUF4432 domain-containing protein</fullName>
    </recommendedName>
</protein>
<dbReference type="AlphaFoldDB" id="A0A975ZP05"/>
<dbReference type="SUPFAM" id="SSF74650">
    <property type="entry name" value="Galactose mutarotase-like"/>
    <property type="match status" value="1"/>
</dbReference>
<gene>
    <name evidence="1" type="ORF">SAMN04487940_109126</name>
</gene>
<dbReference type="InterPro" id="IPR011013">
    <property type="entry name" value="Gal_mutarotase_sf_dom"/>
</dbReference>
<organism evidence="1 2">
    <name type="scientific">Marinovum algicola</name>
    <dbReference type="NCBI Taxonomy" id="42444"/>
    <lineage>
        <taxon>Bacteria</taxon>
        <taxon>Pseudomonadati</taxon>
        <taxon>Pseudomonadota</taxon>
        <taxon>Alphaproteobacteria</taxon>
        <taxon>Rhodobacterales</taxon>
        <taxon>Roseobacteraceae</taxon>
        <taxon>Marinovum</taxon>
    </lineage>
</organism>
<name>A0A975ZP05_9RHOB</name>
<accession>A0A975ZP05</accession>
<dbReference type="EMBL" id="FNYY01000009">
    <property type="protein sequence ID" value="SEJ72470.1"/>
    <property type="molecule type" value="Genomic_DNA"/>
</dbReference>
<dbReference type="GO" id="GO:0003824">
    <property type="term" value="F:catalytic activity"/>
    <property type="evidence" value="ECO:0007669"/>
    <property type="project" value="InterPro"/>
</dbReference>
<proteinExistence type="predicted"/>